<keyword evidence="2 5" id="KW-0028">Amino-acid biosynthesis</keyword>
<dbReference type="GO" id="GO:0008483">
    <property type="term" value="F:transaminase activity"/>
    <property type="evidence" value="ECO:0007669"/>
    <property type="project" value="UniProtKB-KW"/>
</dbReference>
<dbReference type="NCBIfam" id="TIGR00707">
    <property type="entry name" value="argD"/>
    <property type="match status" value="1"/>
</dbReference>
<dbReference type="EMBL" id="CP147251">
    <property type="protein sequence ID" value="WYJ77787.1"/>
    <property type="molecule type" value="Genomic_DNA"/>
</dbReference>
<feature type="binding site" evidence="5">
    <location>
        <position position="125"/>
    </location>
    <ligand>
        <name>N(2)-acetyl-L-ornithine</name>
        <dbReference type="ChEBI" id="CHEBI:57805"/>
    </ligand>
</feature>
<dbReference type="HAMAP" id="MF_01107">
    <property type="entry name" value="ArgD_aminotrans_3"/>
    <property type="match status" value="1"/>
</dbReference>
<keyword evidence="1 5" id="KW-0032">Aminotransferase</keyword>
<comment type="similarity">
    <text evidence="5">Belongs to the class-III pyridoxal-phosphate-dependent aminotransferase family. ArgD subfamily.</text>
</comment>
<evidence type="ECO:0000256" key="3">
    <source>
        <dbReference type="ARBA" id="ARBA00022679"/>
    </source>
</evidence>
<dbReference type="NCBIfam" id="NF002797">
    <property type="entry name" value="PRK02936.1"/>
    <property type="match status" value="1"/>
</dbReference>
<feature type="binding site" evidence="5">
    <location>
        <position position="265"/>
    </location>
    <ligand>
        <name>pyridoxal 5'-phosphate</name>
        <dbReference type="ChEBI" id="CHEBI:597326"/>
    </ligand>
</feature>
<comment type="subunit">
    <text evidence="5">Homodimer.</text>
</comment>
<dbReference type="InterPro" id="IPR049704">
    <property type="entry name" value="Aminotrans_3_PPA_site"/>
</dbReference>
<comment type="pathway">
    <text evidence="5">Amino-acid biosynthesis; L-arginine biosynthesis; N(2)-acetyl-L-ornithine from L-glutamate: step 4/4.</text>
</comment>
<feature type="binding site" evidence="5">
    <location>
        <position position="122"/>
    </location>
    <ligand>
        <name>pyridoxal 5'-phosphate</name>
        <dbReference type="ChEBI" id="CHEBI:597326"/>
    </ligand>
</feature>
<accession>A0ABZ2SQI1</accession>
<feature type="binding site" evidence="5">
    <location>
        <position position="264"/>
    </location>
    <ligand>
        <name>N(2)-acetyl-L-ornithine</name>
        <dbReference type="ChEBI" id="CHEBI:57805"/>
    </ligand>
</feature>
<sequence>MGNYLFSNYARKPFEIMEGNGCYVTDNHGKKYLDFTSGIGVMNLGYNRAHLNQVLAEQAQKIWHTPNLYENHLQEVVAEKLIQEKDYLAFFCNSGAEANEAAIKLARKATGKSQIITFTNSFHGRTYGAMSATGQSAIHTGFEPLVPGFIYVPYNDFSALQEQISDQTAAIMLELIQGEGGVTVANQEWIQQIVTLCQEKKILLIVDEVQTGIGRTGSLFAFEQFGIEPDIFTLAKGLGNGFPIGAMLGKTALGEAFGPGSHGTTFGGNKLGMVVASEILDSLSSEILVASQQRSQQLFAGLNKIKSDKISEIRGKGLMIGIELQPDISVAEIVEDLEAEGLLALRAGANTLRLLPPLIISEEEVTLGLEKLTKVLEK</sequence>
<feature type="binding site" evidence="5">
    <location>
        <begin position="95"/>
        <end position="96"/>
    </location>
    <ligand>
        <name>pyridoxal 5'-phosphate</name>
        <dbReference type="ChEBI" id="CHEBI:597326"/>
    </ligand>
</feature>
<dbReference type="InterPro" id="IPR004636">
    <property type="entry name" value="AcOrn/SuccOrn_fam"/>
</dbReference>
<dbReference type="InterPro" id="IPR015421">
    <property type="entry name" value="PyrdxlP-dep_Trfase_major"/>
</dbReference>
<comment type="miscellaneous">
    <text evidence="5">May also have succinyldiaminopimelate aminotransferase activity, thus carrying out the corresponding step in lysine biosynthesis.</text>
</comment>
<protein>
    <recommendedName>
        <fullName evidence="5">Acetylornithine aminotransferase</fullName>
        <shortName evidence="5">ACOAT</shortName>
        <ecNumber evidence="5">2.6.1.11</ecNumber>
    </recommendedName>
</protein>
<dbReference type="Gene3D" id="3.90.1150.10">
    <property type="entry name" value="Aspartate Aminotransferase, domain 1"/>
    <property type="match status" value="1"/>
</dbReference>
<keyword evidence="7" id="KW-1185">Reference proteome</keyword>
<dbReference type="PANTHER" id="PTHR11986">
    <property type="entry name" value="AMINOTRANSFERASE CLASS III"/>
    <property type="match status" value="1"/>
</dbReference>
<evidence type="ECO:0000313" key="7">
    <source>
        <dbReference type="Proteomes" id="UP000664701"/>
    </source>
</evidence>
<keyword evidence="3 5" id="KW-0808">Transferase</keyword>
<evidence type="ECO:0000256" key="5">
    <source>
        <dbReference type="HAMAP-Rule" id="MF_01107"/>
    </source>
</evidence>
<organism evidence="6 7">
    <name type="scientific">Candidatus Enterococcus lowellii</name>
    <dbReference type="NCBI Taxonomy" id="2230877"/>
    <lineage>
        <taxon>Bacteria</taxon>
        <taxon>Bacillati</taxon>
        <taxon>Bacillota</taxon>
        <taxon>Bacilli</taxon>
        <taxon>Lactobacillales</taxon>
        <taxon>Enterococcaceae</taxon>
        <taxon>Enterococcus</taxon>
    </lineage>
</organism>
<proteinExistence type="inferred from homology"/>
<dbReference type="Pfam" id="PF00202">
    <property type="entry name" value="Aminotran_3"/>
    <property type="match status" value="1"/>
</dbReference>
<name>A0ABZ2SQI1_9ENTE</name>
<dbReference type="PIRSF" id="PIRSF000521">
    <property type="entry name" value="Transaminase_4ab_Lys_Orn"/>
    <property type="match status" value="1"/>
</dbReference>
<evidence type="ECO:0000313" key="6">
    <source>
        <dbReference type="EMBL" id="WYJ77787.1"/>
    </source>
</evidence>
<comment type="cofactor">
    <cofactor evidence="5">
        <name>pyridoxal 5'-phosphate</name>
        <dbReference type="ChEBI" id="CHEBI:597326"/>
    </cofactor>
    <text evidence="5">Binds 1 pyridoxal phosphate per subunit.</text>
</comment>
<dbReference type="CDD" id="cd00610">
    <property type="entry name" value="OAT_like"/>
    <property type="match status" value="1"/>
</dbReference>
<dbReference type="InterPro" id="IPR005814">
    <property type="entry name" value="Aminotrans_3"/>
</dbReference>
<evidence type="ECO:0000256" key="2">
    <source>
        <dbReference type="ARBA" id="ARBA00022605"/>
    </source>
</evidence>
<dbReference type="SUPFAM" id="SSF53383">
    <property type="entry name" value="PLP-dependent transferases"/>
    <property type="match status" value="1"/>
</dbReference>
<feature type="binding site" evidence="5">
    <location>
        <begin position="207"/>
        <end position="210"/>
    </location>
    <ligand>
        <name>pyridoxal 5'-phosphate</name>
        <dbReference type="ChEBI" id="CHEBI:597326"/>
    </ligand>
</feature>
<comment type="catalytic activity">
    <reaction evidence="5">
        <text>N(2)-acetyl-L-ornithine + 2-oxoglutarate = N-acetyl-L-glutamate 5-semialdehyde + L-glutamate</text>
        <dbReference type="Rhea" id="RHEA:18049"/>
        <dbReference type="ChEBI" id="CHEBI:16810"/>
        <dbReference type="ChEBI" id="CHEBI:29123"/>
        <dbReference type="ChEBI" id="CHEBI:29985"/>
        <dbReference type="ChEBI" id="CHEBI:57805"/>
        <dbReference type="EC" id="2.6.1.11"/>
    </reaction>
</comment>
<dbReference type="InterPro" id="IPR015422">
    <property type="entry name" value="PyrdxlP-dep_Trfase_small"/>
</dbReference>
<comment type="subcellular location">
    <subcellularLocation>
        <location evidence="5">Cytoplasm</location>
    </subcellularLocation>
</comment>
<dbReference type="Gene3D" id="3.40.640.10">
    <property type="entry name" value="Type I PLP-dependent aspartate aminotransferase-like (Major domain)"/>
    <property type="match status" value="1"/>
</dbReference>
<feature type="modified residue" description="N6-(pyridoxal phosphate)lysine" evidence="5">
    <location>
        <position position="236"/>
    </location>
</feature>
<gene>
    <name evidence="5" type="primary">argD</name>
    <name evidence="6" type="ORF">DOK78_002425</name>
</gene>
<dbReference type="PROSITE" id="PS00600">
    <property type="entry name" value="AA_TRANSFER_CLASS_3"/>
    <property type="match status" value="1"/>
</dbReference>
<evidence type="ECO:0000256" key="4">
    <source>
        <dbReference type="ARBA" id="ARBA00022898"/>
    </source>
</evidence>
<reference evidence="6 7" key="1">
    <citation type="submission" date="2024-03" db="EMBL/GenBank/DDBJ databases">
        <title>The Genome Sequence of Enterococcus sp. DIV2402.</title>
        <authorList>
            <consortium name="The Broad Institute Genomics Platform"/>
            <consortium name="The Broad Institute Microbial Omics Core"/>
            <consortium name="The Broad Institute Genomic Center for Infectious Diseases"/>
            <person name="Earl A."/>
            <person name="Manson A."/>
            <person name="Gilmore M."/>
            <person name="Schwartman J."/>
            <person name="Shea T."/>
            <person name="Abouelleil A."/>
            <person name="Cao P."/>
            <person name="Chapman S."/>
            <person name="Cusick C."/>
            <person name="Young S."/>
            <person name="Neafsey D."/>
            <person name="Nusbaum C."/>
            <person name="Birren B."/>
        </authorList>
    </citation>
    <scope>NUCLEOTIDE SEQUENCE [LARGE SCALE GENOMIC DNA]</scope>
    <source>
        <strain evidence="6 7">DIV2402</strain>
    </source>
</reference>
<dbReference type="EC" id="2.6.1.11" evidence="5"/>
<evidence type="ECO:0000256" key="1">
    <source>
        <dbReference type="ARBA" id="ARBA00022576"/>
    </source>
</evidence>
<keyword evidence="5" id="KW-0055">Arginine biosynthesis</keyword>
<dbReference type="InterPro" id="IPR050103">
    <property type="entry name" value="Class-III_PLP-dep_AT"/>
</dbReference>
<dbReference type="NCBIfam" id="NF002325">
    <property type="entry name" value="PRK01278.1"/>
    <property type="match status" value="1"/>
</dbReference>
<keyword evidence="4 5" id="KW-0663">Pyridoxal phosphate</keyword>
<keyword evidence="5" id="KW-0963">Cytoplasm</keyword>
<dbReference type="Proteomes" id="UP000664701">
    <property type="component" value="Chromosome"/>
</dbReference>
<dbReference type="InterPro" id="IPR015424">
    <property type="entry name" value="PyrdxlP-dep_Trfase"/>
</dbReference>
<dbReference type="PANTHER" id="PTHR11986:SF79">
    <property type="entry name" value="ACETYLORNITHINE AMINOTRANSFERASE, MITOCHONDRIAL"/>
    <property type="match status" value="1"/>
</dbReference>